<keyword evidence="2" id="KW-1185">Reference proteome</keyword>
<dbReference type="EMBL" id="JBBPBM010000003">
    <property type="protein sequence ID" value="KAK8593109.1"/>
    <property type="molecule type" value="Genomic_DNA"/>
</dbReference>
<protein>
    <submittedName>
        <fullName evidence="1">Uncharacterized protein</fullName>
    </submittedName>
</protein>
<proteinExistence type="predicted"/>
<organism evidence="1 2">
    <name type="scientific">Hibiscus sabdariffa</name>
    <name type="common">roselle</name>
    <dbReference type="NCBI Taxonomy" id="183260"/>
    <lineage>
        <taxon>Eukaryota</taxon>
        <taxon>Viridiplantae</taxon>
        <taxon>Streptophyta</taxon>
        <taxon>Embryophyta</taxon>
        <taxon>Tracheophyta</taxon>
        <taxon>Spermatophyta</taxon>
        <taxon>Magnoliopsida</taxon>
        <taxon>eudicotyledons</taxon>
        <taxon>Gunneridae</taxon>
        <taxon>Pentapetalae</taxon>
        <taxon>rosids</taxon>
        <taxon>malvids</taxon>
        <taxon>Malvales</taxon>
        <taxon>Malvaceae</taxon>
        <taxon>Malvoideae</taxon>
        <taxon>Hibiscus</taxon>
    </lineage>
</organism>
<reference evidence="1 2" key="1">
    <citation type="journal article" date="2024" name="G3 (Bethesda)">
        <title>Genome assembly of Hibiscus sabdariffa L. provides insights into metabolisms of medicinal natural products.</title>
        <authorList>
            <person name="Kim T."/>
        </authorList>
    </citation>
    <scope>NUCLEOTIDE SEQUENCE [LARGE SCALE GENOMIC DNA]</scope>
    <source>
        <strain evidence="1">TK-2024</strain>
        <tissue evidence="1">Old leaves</tissue>
    </source>
</reference>
<comment type="caution">
    <text evidence="1">The sequence shown here is derived from an EMBL/GenBank/DDBJ whole genome shotgun (WGS) entry which is preliminary data.</text>
</comment>
<accession>A0ABR2G2Y1</accession>
<gene>
    <name evidence="1" type="ORF">V6N12_045196</name>
</gene>
<name>A0ABR2G2Y1_9ROSI</name>
<dbReference type="Proteomes" id="UP001472677">
    <property type="component" value="Unassembled WGS sequence"/>
</dbReference>
<evidence type="ECO:0000313" key="2">
    <source>
        <dbReference type="Proteomes" id="UP001472677"/>
    </source>
</evidence>
<sequence length="128" mass="14621">MNLKLSNKEWSSDNDTLCEETSSYFQSLFAIDSSPTVGFPCKATSSHSLNIVTRPLRQYLHDDCRSSLHVVFEDIMTDLNQWHISCLNSLFPSEAVQHILSIRCPEPTDIDDRCIWKLNPKLSFDGLI</sequence>
<evidence type="ECO:0000313" key="1">
    <source>
        <dbReference type="EMBL" id="KAK8593109.1"/>
    </source>
</evidence>